<dbReference type="Pfam" id="PF12796">
    <property type="entry name" value="Ank_2"/>
    <property type="match status" value="3"/>
</dbReference>
<gene>
    <name evidence="4" type="ORF">BJX67DRAFT_241962</name>
</gene>
<feature type="repeat" description="ANK" evidence="3">
    <location>
        <begin position="389"/>
        <end position="422"/>
    </location>
</feature>
<accession>A0ABR4M1A3</accession>
<dbReference type="InterPro" id="IPR036770">
    <property type="entry name" value="Ankyrin_rpt-contain_sf"/>
</dbReference>
<feature type="repeat" description="ANK" evidence="3">
    <location>
        <begin position="50"/>
        <end position="82"/>
    </location>
</feature>
<proteinExistence type="predicted"/>
<feature type="repeat" description="ANK" evidence="3">
    <location>
        <begin position="254"/>
        <end position="287"/>
    </location>
</feature>
<dbReference type="Gene3D" id="1.25.40.20">
    <property type="entry name" value="Ankyrin repeat-containing domain"/>
    <property type="match status" value="4"/>
</dbReference>
<name>A0ABR4M1A3_9EURO</name>
<comment type="caution">
    <text evidence="4">The sequence shown here is derived from an EMBL/GenBank/DDBJ whole genome shotgun (WGS) entry which is preliminary data.</text>
</comment>
<sequence>MELLALPNDVLLLIAEAVDAQADLSRLTRTNRDLYCLLSDFLYRNNIRKFGSSAMFWAAEEGRIDTMRRMLDLGASLDDTTEFTTPLELAAFSGQEEMVKFLLDRGATYGFWRCRPWTPLCAAAVEGHTGVVKILLERDCAARKSHREGKEPEQLSGPAFFCRNRQDALIKTMFLKDPVTAQNPRAEYSIALFMAIAGGQDATARALIESRKPDLDYKDGEQRTALMWALSHCRYETITTLMNHGADPNLTDFRGQTVLHAAAFNGDVYALGRLLQYSAVDPNCRDIRNQTPLLDAGRKLNPQLSRMLLQRPDTDANCRGNDGRNPLHIAIHSSEPATVERLLDRPGIDLDARDQEGRTPLSLAVQLGDTVTTKSLLARCANADLADGEGRTPLSWVAEMGDMQVLVRLTLVHAVQLDTRDNNGWTPLFWAAKAGYWLVVKFLLYLGADAHQRDNEGNTALICVAMHCRIAKAGHDRVTRLLLDNGVDPNVQDKNGRTAFSHASELRNYDVVVALLGAGKPRTPSPPDVTQFLNMSPEERPRYQEETMRLHWPEPASAPLPIEG</sequence>
<dbReference type="SUPFAM" id="SSF48403">
    <property type="entry name" value="Ankyrin repeat"/>
    <property type="match status" value="2"/>
</dbReference>
<dbReference type="RefSeq" id="XP_070889523.1">
    <property type="nucleotide sequence ID" value="XM_071026110.1"/>
</dbReference>
<keyword evidence="2 3" id="KW-0040">ANK repeat</keyword>
<dbReference type="InterPro" id="IPR002110">
    <property type="entry name" value="Ankyrin_rpt"/>
</dbReference>
<dbReference type="PROSITE" id="PS50297">
    <property type="entry name" value="ANK_REP_REGION"/>
    <property type="match status" value="4"/>
</dbReference>
<feature type="repeat" description="ANK" evidence="3">
    <location>
        <begin position="322"/>
        <end position="355"/>
    </location>
</feature>
<dbReference type="EMBL" id="JBFXLQ010000005">
    <property type="protein sequence ID" value="KAL2870544.1"/>
    <property type="molecule type" value="Genomic_DNA"/>
</dbReference>
<evidence type="ECO:0000256" key="2">
    <source>
        <dbReference type="ARBA" id="ARBA00023043"/>
    </source>
</evidence>
<protein>
    <submittedName>
        <fullName evidence="4">Ankyrin repeat-containing domain protein</fullName>
    </submittedName>
</protein>
<feature type="repeat" description="ANK" evidence="3">
    <location>
        <begin position="82"/>
        <end position="107"/>
    </location>
</feature>
<dbReference type="GeneID" id="98141182"/>
<dbReference type="Proteomes" id="UP001610432">
    <property type="component" value="Unassembled WGS sequence"/>
</dbReference>
<dbReference type="SMART" id="SM00248">
    <property type="entry name" value="ANK"/>
    <property type="match status" value="13"/>
</dbReference>
<dbReference type="PANTHER" id="PTHR24198:SF165">
    <property type="entry name" value="ANKYRIN REPEAT-CONTAINING PROTEIN-RELATED"/>
    <property type="match status" value="1"/>
</dbReference>
<reference evidence="4 5" key="1">
    <citation type="submission" date="2024-07" db="EMBL/GenBank/DDBJ databases">
        <title>Section-level genome sequencing and comparative genomics of Aspergillus sections Usti and Cavernicolus.</title>
        <authorList>
            <consortium name="Lawrence Berkeley National Laboratory"/>
            <person name="Nybo J.L."/>
            <person name="Vesth T.C."/>
            <person name="Theobald S."/>
            <person name="Frisvad J.C."/>
            <person name="Larsen T.O."/>
            <person name="Kjaerboelling I."/>
            <person name="Rothschild-Mancinelli K."/>
            <person name="Lyhne E.K."/>
            <person name="Kogle M.E."/>
            <person name="Barry K."/>
            <person name="Clum A."/>
            <person name="Na H."/>
            <person name="Ledsgaard L."/>
            <person name="Lin J."/>
            <person name="Lipzen A."/>
            <person name="Kuo A."/>
            <person name="Riley R."/>
            <person name="Mondo S."/>
            <person name="Labutti K."/>
            <person name="Haridas S."/>
            <person name="Pangalinan J."/>
            <person name="Salamov A.A."/>
            <person name="Simmons B.A."/>
            <person name="Magnuson J.K."/>
            <person name="Chen J."/>
            <person name="Drula E."/>
            <person name="Henrissat B."/>
            <person name="Wiebenga A."/>
            <person name="Lubbers R.J."/>
            <person name="Gomes A.C."/>
            <person name="Macurrencykelacurrency M.R."/>
            <person name="Stajich J."/>
            <person name="Grigoriev I.V."/>
            <person name="Mortensen U.H."/>
            <person name="De Vries R.P."/>
            <person name="Baker S.E."/>
            <person name="Andersen M.R."/>
        </authorList>
    </citation>
    <scope>NUCLEOTIDE SEQUENCE [LARGE SCALE GENOMIC DNA]</scope>
    <source>
        <strain evidence="4 5">CBS 449.75</strain>
    </source>
</reference>
<dbReference type="PANTHER" id="PTHR24198">
    <property type="entry name" value="ANKYRIN REPEAT AND PROTEIN KINASE DOMAIN-CONTAINING PROTEIN"/>
    <property type="match status" value="1"/>
</dbReference>
<keyword evidence="1" id="KW-0677">Repeat</keyword>
<evidence type="ECO:0000313" key="5">
    <source>
        <dbReference type="Proteomes" id="UP001610432"/>
    </source>
</evidence>
<organism evidence="4 5">
    <name type="scientific">Aspergillus lucknowensis</name>
    <dbReference type="NCBI Taxonomy" id="176173"/>
    <lineage>
        <taxon>Eukaryota</taxon>
        <taxon>Fungi</taxon>
        <taxon>Dikarya</taxon>
        <taxon>Ascomycota</taxon>
        <taxon>Pezizomycotina</taxon>
        <taxon>Eurotiomycetes</taxon>
        <taxon>Eurotiomycetidae</taxon>
        <taxon>Eurotiales</taxon>
        <taxon>Aspergillaceae</taxon>
        <taxon>Aspergillus</taxon>
        <taxon>Aspergillus subgen. Nidulantes</taxon>
    </lineage>
</organism>
<dbReference type="PROSITE" id="PS50088">
    <property type="entry name" value="ANK_REPEAT"/>
    <property type="match status" value="8"/>
</dbReference>
<dbReference type="Pfam" id="PF00023">
    <property type="entry name" value="Ank"/>
    <property type="match status" value="3"/>
</dbReference>
<evidence type="ECO:0000256" key="1">
    <source>
        <dbReference type="ARBA" id="ARBA00022737"/>
    </source>
</evidence>
<evidence type="ECO:0000256" key="3">
    <source>
        <dbReference type="PROSITE-ProRule" id="PRU00023"/>
    </source>
</evidence>
<feature type="repeat" description="ANK" evidence="3">
    <location>
        <begin position="423"/>
        <end position="455"/>
    </location>
</feature>
<keyword evidence="5" id="KW-1185">Reference proteome</keyword>
<dbReference type="Pfam" id="PF13637">
    <property type="entry name" value="Ank_4"/>
    <property type="match status" value="1"/>
</dbReference>
<feature type="repeat" description="ANK" evidence="3">
    <location>
        <begin position="221"/>
        <end position="253"/>
    </location>
</feature>
<evidence type="ECO:0000313" key="4">
    <source>
        <dbReference type="EMBL" id="KAL2870544.1"/>
    </source>
</evidence>
<feature type="repeat" description="ANK" evidence="3">
    <location>
        <begin position="356"/>
        <end position="388"/>
    </location>
</feature>